<dbReference type="InterPro" id="IPR015946">
    <property type="entry name" value="KH_dom-like_a/b"/>
</dbReference>
<proteinExistence type="predicted"/>
<dbReference type="AlphaFoldDB" id="A0A7W4DFB9"/>
<evidence type="ECO:0000313" key="2">
    <source>
        <dbReference type="Proteomes" id="UP000581189"/>
    </source>
</evidence>
<organism evidence="1 2">
    <name type="scientific">Aquipseudomonas guryensis</name>
    <dbReference type="NCBI Taxonomy" id="2759165"/>
    <lineage>
        <taxon>Bacteria</taxon>
        <taxon>Pseudomonadati</taxon>
        <taxon>Pseudomonadota</taxon>
        <taxon>Gammaproteobacteria</taxon>
        <taxon>Pseudomonadales</taxon>
        <taxon>Pseudomonadaceae</taxon>
        <taxon>Aquipseudomonas</taxon>
    </lineage>
</organism>
<dbReference type="PANTHER" id="PTHR39624">
    <property type="entry name" value="PROTEIN INVOLVED IN RIMO-MEDIATED BETA-METHYLTHIOLATION OF RIBOSOMAL PROTEIN S12 YCAO"/>
    <property type="match status" value="1"/>
</dbReference>
<dbReference type="Pfam" id="PF02566">
    <property type="entry name" value="OsmC"/>
    <property type="match status" value="1"/>
</dbReference>
<dbReference type="InterPro" id="IPR003718">
    <property type="entry name" value="OsmC/Ohr_fam"/>
</dbReference>
<reference evidence="1 2" key="1">
    <citation type="submission" date="2020-08" db="EMBL/GenBank/DDBJ databases">
        <authorList>
            <person name="Kim C.M."/>
        </authorList>
    </citation>
    <scope>NUCLEOTIDE SEQUENCE [LARGE SCALE GENOMIC DNA]</scope>
    <source>
        <strain evidence="1 2">SR9</strain>
    </source>
</reference>
<accession>A0A7W4DFB9</accession>
<protein>
    <submittedName>
        <fullName evidence="1">OsmC family protein</fullName>
    </submittedName>
</protein>
<dbReference type="Gene3D" id="3.30.300.20">
    <property type="match status" value="1"/>
</dbReference>
<dbReference type="RefSeq" id="WP_182835368.1">
    <property type="nucleotide sequence ID" value="NZ_JACJFN010000006.1"/>
</dbReference>
<sequence>MIRISTENGLRHSIEIGEHLLHTDVPVELGGEASGPEPHDLFDAAIGACKALTLMLYAKQKGMPLDSLDVRVARDDSEERKGIYRLAVQLDLHGALDDAQRQQLLRIADKCPVHKLVTSSEVQITTQLDEA</sequence>
<gene>
    <name evidence="1" type="ORF">H3H45_19515</name>
</gene>
<name>A0A7W4DFB9_9GAMM</name>
<dbReference type="Proteomes" id="UP000581189">
    <property type="component" value="Unassembled WGS sequence"/>
</dbReference>
<dbReference type="PANTHER" id="PTHR39624:SF2">
    <property type="entry name" value="OSMC-LIKE PROTEIN"/>
    <property type="match status" value="1"/>
</dbReference>
<keyword evidence="2" id="KW-1185">Reference proteome</keyword>
<comment type="caution">
    <text evidence="1">The sequence shown here is derived from an EMBL/GenBank/DDBJ whole genome shotgun (WGS) entry which is preliminary data.</text>
</comment>
<dbReference type="EMBL" id="JACJFN010000006">
    <property type="protein sequence ID" value="MBB1521436.1"/>
    <property type="molecule type" value="Genomic_DNA"/>
</dbReference>
<evidence type="ECO:0000313" key="1">
    <source>
        <dbReference type="EMBL" id="MBB1521436.1"/>
    </source>
</evidence>
<dbReference type="InterPro" id="IPR036102">
    <property type="entry name" value="OsmC/Ohrsf"/>
</dbReference>
<dbReference type="SUPFAM" id="SSF82784">
    <property type="entry name" value="OsmC-like"/>
    <property type="match status" value="1"/>
</dbReference>